<dbReference type="InterPro" id="IPR025358">
    <property type="entry name" value="DUF4262"/>
</dbReference>
<dbReference type="KEGG" id="orn:DV701_11760"/>
<organism evidence="1 2">
    <name type="scientific">Ornithinimicrobium avium</name>
    <dbReference type="NCBI Taxonomy" id="2283195"/>
    <lineage>
        <taxon>Bacteria</taxon>
        <taxon>Bacillati</taxon>
        <taxon>Actinomycetota</taxon>
        <taxon>Actinomycetes</taxon>
        <taxon>Micrococcales</taxon>
        <taxon>Ornithinimicrobiaceae</taxon>
        <taxon>Ornithinimicrobium</taxon>
    </lineage>
</organism>
<keyword evidence="2" id="KW-1185">Reference proteome</keyword>
<proteinExistence type="predicted"/>
<dbReference type="Proteomes" id="UP000253790">
    <property type="component" value="Chromosome"/>
</dbReference>
<protein>
    <submittedName>
        <fullName evidence="1">DUF4262 domain-containing protein</fullName>
    </submittedName>
</protein>
<evidence type="ECO:0000313" key="2">
    <source>
        <dbReference type="Proteomes" id="UP000253790"/>
    </source>
</evidence>
<accession>A0A345NNU5</accession>
<gene>
    <name evidence="1" type="ORF">DV701_11760</name>
</gene>
<evidence type="ECO:0000313" key="1">
    <source>
        <dbReference type="EMBL" id="AXH96703.1"/>
    </source>
</evidence>
<reference evidence="1 2" key="1">
    <citation type="submission" date="2018-07" db="EMBL/GenBank/DDBJ databases">
        <title>Complete genome sequencing of Ornithinimicrobium sp. AMA3305.</title>
        <authorList>
            <person name="Bae J.-W."/>
        </authorList>
    </citation>
    <scope>NUCLEOTIDE SEQUENCE [LARGE SCALE GENOMIC DNA]</scope>
    <source>
        <strain evidence="1 2">AMA3305</strain>
    </source>
</reference>
<dbReference type="OrthoDB" id="511192at2"/>
<dbReference type="EMBL" id="CP031229">
    <property type="protein sequence ID" value="AXH96703.1"/>
    <property type="molecule type" value="Genomic_DNA"/>
</dbReference>
<dbReference type="AlphaFoldDB" id="A0A345NNU5"/>
<sequence length="192" mass="21250">MSIDPGLRAFWDQQQRQMTQNIRRYGVHLTYVSEEEGGCACCEAGVPAGPDVVAEIVAATDGDPSSLPERLSVPLCYTTGLFGVGHPELVVVGLSALPSMVLLNQVARRVFHDGQDVMAGEQLELEGLKVFVEELPDPWMTTFETFHYYDRPPCSALPTLQLTWADPQGRYPWDEGHVPVPWPQPRPGGYRA</sequence>
<name>A0A345NNU5_9MICO</name>
<dbReference type="RefSeq" id="WP_114928486.1">
    <property type="nucleotide sequence ID" value="NZ_CP031229.1"/>
</dbReference>
<dbReference type="Pfam" id="PF14081">
    <property type="entry name" value="DUF4262"/>
    <property type="match status" value="1"/>
</dbReference>